<evidence type="ECO:0000256" key="6">
    <source>
        <dbReference type="ARBA" id="ARBA00022729"/>
    </source>
</evidence>
<dbReference type="Proteomes" id="UP000199002">
    <property type="component" value="Unassembled WGS sequence"/>
</dbReference>
<comment type="function">
    <text evidence="10">Participates in the translocation of lipoproteins from the inner membrane to the outer membrane. Only forms a complex with a lipoprotein if the residue after the N-terminal Cys is not an aspartate (The Asp acts as a targeting signal to indicate that the lipoprotein should stay in the inner membrane).</text>
</comment>
<dbReference type="InterPro" id="IPR029046">
    <property type="entry name" value="LolA/LolB/LppX"/>
</dbReference>
<evidence type="ECO:0000313" key="13">
    <source>
        <dbReference type="Proteomes" id="UP000199002"/>
    </source>
</evidence>
<dbReference type="SUPFAM" id="SSF89392">
    <property type="entry name" value="Prokaryotic lipoproteins and lipoprotein localization factors"/>
    <property type="match status" value="1"/>
</dbReference>
<keyword evidence="8 10" id="KW-0653">Protein transport</keyword>
<evidence type="ECO:0000256" key="11">
    <source>
        <dbReference type="SAM" id="MobiDB-lite"/>
    </source>
</evidence>
<evidence type="ECO:0000256" key="8">
    <source>
        <dbReference type="ARBA" id="ARBA00022927"/>
    </source>
</evidence>
<comment type="subunit">
    <text evidence="3 10">Monomer.</text>
</comment>
<name>A0A1H3XBB0_9BURK</name>
<dbReference type="HAMAP" id="MF_00240">
    <property type="entry name" value="LolA"/>
    <property type="match status" value="1"/>
</dbReference>
<evidence type="ECO:0000256" key="3">
    <source>
        <dbReference type="ARBA" id="ARBA00011245"/>
    </source>
</evidence>
<dbReference type="STRING" id="592050.SAMN05421875_103261"/>
<dbReference type="GO" id="GO:0044874">
    <property type="term" value="P:lipoprotein localization to outer membrane"/>
    <property type="evidence" value="ECO:0007669"/>
    <property type="project" value="UniProtKB-UniRule"/>
</dbReference>
<reference evidence="13" key="1">
    <citation type="submission" date="2016-10" db="EMBL/GenBank/DDBJ databases">
        <authorList>
            <person name="Varghese N."/>
            <person name="Submissions S."/>
        </authorList>
    </citation>
    <scope>NUCLEOTIDE SEQUENCE [LARGE SCALE GENOMIC DNA]</scope>
    <source>
        <strain evidence="13">DSM 25157</strain>
    </source>
</reference>
<dbReference type="Pfam" id="PF03548">
    <property type="entry name" value="LolA"/>
    <property type="match status" value="1"/>
</dbReference>
<keyword evidence="13" id="KW-1185">Reference proteome</keyword>
<dbReference type="InterPro" id="IPR004564">
    <property type="entry name" value="OM_lipoprot_carrier_LolA-like"/>
</dbReference>
<protein>
    <recommendedName>
        <fullName evidence="4 10">Outer-membrane lipoprotein carrier protein</fullName>
    </recommendedName>
</protein>
<accession>A0A1H3XBB0</accession>
<keyword evidence="5 10" id="KW-0813">Transport</keyword>
<evidence type="ECO:0000256" key="9">
    <source>
        <dbReference type="ARBA" id="ARBA00023186"/>
    </source>
</evidence>
<dbReference type="GO" id="GO:0042597">
    <property type="term" value="C:periplasmic space"/>
    <property type="evidence" value="ECO:0007669"/>
    <property type="project" value="UniProtKB-SubCell"/>
</dbReference>
<evidence type="ECO:0000256" key="7">
    <source>
        <dbReference type="ARBA" id="ARBA00022764"/>
    </source>
</evidence>
<comment type="subcellular location">
    <subcellularLocation>
        <location evidence="1 10">Periplasm</location>
    </subcellularLocation>
</comment>
<keyword evidence="9 10" id="KW-0143">Chaperone</keyword>
<evidence type="ECO:0000313" key="12">
    <source>
        <dbReference type="EMBL" id="SDZ95902.1"/>
    </source>
</evidence>
<dbReference type="NCBIfam" id="TIGR00547">
    <property type="entry name" value="lolA"/>
    <property type="match status" value="1"/>
</dbReference>
<dbReference type="AlphaFoldDB" id="A0A1H3XBB0"/>
<keyword evidence="6" id="KW-0732">Signal</keyword>
<evidence type="ECO:0000256" key="4">
    <source>
        <dbReference type="ARBA" id="ARBA00014035"/>
    </source>
</evidence>
<dbReference type="EMBL" id="FNQJ01000003">
    <property type="protein sequence ID" value="SDZ95902.1"/>
    <property type="molecule type" value="Genomic_DNA"/>
</dbReference>
<keyword evidence="7 10" id="KW-0574">Periplasm</keyword>
<dbReference type="CDD" id="cd16325">
    <property type="entry name" value="LolA"/>
    <property type="match status" value="1"/>
</dbReference>
<gene>
    <name evidence="10" type="primary">lolA</name>
    <name evidence="12" type="ORF">SAMN05421875_103261</name>
</gene>
<evidence type="ECO:0000256" key="10">
    <source>
        <dbReference type="HAMAP-Rule" id="MF_00240"/>
    </source>
</evidence>
<comment type="similarity">
    <text evidence="2 10">Belongs to the LolA family.</text>
</comment>
<dbReference type="InterPro" id="IPR018323">
    <property type="entry name" value="OM_lipoprot_carrier_LolA_Pbac"/>
</dbReference>
<feature type="region of interest" description="Disordered" evidence="11">
    <location>
        <begin position="1"/>
        <end position="34"/>
    </location>
</feature>
<proteinExistence type="inferred from homology"/>
<evidence type="ECO:0000256" key="2">
    <source>
        <dbReference type="ARBA" id="ARBA00007615"/>
    </source>
</evidence>
<keyword evidence="12" id="KW-0449">Lipoprotein</keyword>
<dbReference type="Gene3D" id="2.50.20.10">
    <property type="entry name" value="Lipoprotein localisation LolA/LolB/LppX"/>
    <property type="match status" value="1"/>
</dbReference>
<sequence>MKGSQTGRADFTQVVTSPPKDGQAARTKTSSGSFEFQRPGRFKFIYKKPFEQTIVADGQTLWLYDADLNQVTQRTQAQALGSTPAALVASAPDLSALKAEFTLEAAPDQDGLQWVLARPKAKDGQLQSVRVGFSGEQLAALDILDSFGQRSAIRFTGMQTNAALPPGTFQFKPPAGADVLKQ</sequence>
<organism evidence="12 13">
    <name type="scientific">Acidovorax soli</name>
    <dbReference type="NCBI Taxonomy" id="592050"/>
    <lineage>
        <taxon>Bacteria</taxon>
        <taxon>Pseudomonadati</taxon>
        <taxon>Pseudomonadota</taxon>
        <taxon>Betaproteobacteria</taxon>
        <taxon>Burkholderiales</taxon>
        <taxon>Comamonadaceae</taxon>
        <taxon>Acidovorax</taxon>
    </lineage>
</organism>
<evidence type="ECO:0000256" key="1">
    <source>
        <dbReference type="ARBA" id="ARBA00004418"/>
    </source>
</evidence>
<dbReference type="GO" id="GO:0042953">
    <property type="term" value="P:lipoprotein transport"/>
    <property type="evidence" value="ECO:0007669"/>
    <property type="project" value="InterPro"/>
</dbReference>
<dbReference type="PANTHER" id="PTHR35869:SF1">
    <property type="entry name" value="OUTER-MEMBRANE LIPOPROTEIN CARRIER PROTEIN"/>
    <property type="match status" value="1"/>
</dbReference>
<dbReference type="PANTHER" id="PTHR35869">
    <property type="entry name" value="OUTER-MEMBRANE LIPOPROTEIN CARRIER PROTEIN"/>
    <property type="match status" value="1"/>
</dbReference>
<evidence type="ECO:0000256" key="5">
    <source>
        <dbReference type="ARBA" id="ARBA00022448"/>
    </source>
</evidence>